<dbReference type="EMBL" id="SAYW01000002">
    <property type="protein sequence ID" value="RWU08359.1"/>
    <property type="molecule type" value="Genomic_DNA"/>
</dbReference>
<keyword evidence="5" id="KW-1185">Reference proteome</keyword>
<feature type="domain" description="DUF7088" evidence="3">
    <location>
        <begin position="45"/>
        <end position="154"/>
    </location>
</feature>
<feature type="transmembrane region" description="Helical" evidence="1">
    <location>
        <begin position="540"/>
        <end position="562"/>
    </location>
</feature>
<reference evidence="4 5" key="1">
    <citation type="submission" date="2018-06" db="EMBL/GenBank/DDBJ databases">
        <title>Pedobacter endophyticus sp. nov., an endophytic bacterium isolated from a leaf of Triticum aestivum.</title>
        <authorList>
            <person name="Zhang L."/>
        </authorList>
    </citation>
    <scope>NUCLEOTIDE SEQUENCE [LARGE SCALE GENOMIC DNA]</scope>
    <source>
        <strain evidence="4 5">CM134L-2</strain>
    </source>
</reference>
<dbReference type="InterPro" id="IPR019863">
    <property type="entry name" value="Motility-assoc_ABC-rel_GldG"/>
</dbReference>
<dbReference type="AlphaFoldDB" id="A0A3S3PCA3"/>
<feature type="domain" description="ABC-type uncharacterised transport system" evidence="2">
    <location>
        <begin position="204"/>
        <end position="504"/>
    </location>
</feature>
<evidence type="ECO:0000313" key="5">
    <source>
        <dbReference type="Proteomes" id="UP000284120"/>
    </source>
</evidence>
<evidence type="ECO:0000313" key="4">
    <source>
        <dbReference type="EMBL" id="RWU08359.1"/>
    </source>
</evidence>
<organism evidence="4 5">
    <name type="scientific">Pedobacter chitinilyticus</name>
    <dbReference type="NCBI Taxonomy" id="2233776"/>
    <lineage>
        <taxon>Bacteria</taxon>
        <taxon>Pseudomonadati</taxon>
        <taxon>Bacteroidota</taxon>
        <taxon>Sphingobacteriia</taxon>
        <taxon>Sphingobacteriales</taxon>
        <taxon>Sphingobacteriaceae</taxon>
        <taxon>Pedobacter</taxon>
    </lineage>
</organism>
<evidence type="ECO:0000256" key="1">
    <source>
        <dbReference type="SAM" id="Phobius"/>
    </source>
</evidence>
<dbReference type="Proteomes" id="UP000284120">
    <property type="component" value="Unassembled WGS sequence"/>
</dbReference>
<feature type="transmembrane region" description="Helical" evidence="1">
    <location>
        <begin position="21"/>
        <end position="38"/>
    </location>
</feature>
<keyword evidence="1" id="KW-0812">Transmembrane</keyword>
<comment type="caution">
    <text evidence="4">The sequence shown here is derived from an EMBL/GenBank/DDBJ whole genome shotgun (WGS) entry which is preliminary data.</text>
</comment>
<keyword evidence="1" id="KW-0472">Membrane</keyword>
<evidence type="ECO:0000259" key="2">
    <source>
        <dbReference type="Pfam" id="PF09822"/>
    </source>
</evidence>
<dbReference type="InterPro" id="IPR055396">
    <property type="entry name" value="DUF7088"/>
</dbReference>
<keyword evidence="1" id="KW-1133">Transmembrane helix</keyword>
<name>A0A3S3PCA3_9SPHI</name>
<evidence type="ECO:0000259" key="3">
    <source>
        <dbReference type="Pfam" id="PF23357"/>
    </source>
</evidence>
<dbReference type="OrthoDB" id="9777219at2"/>
<gene>
    <name evidence="4" type="primary">gldG</name>
    <name evidence="4" type="ORF">DPV69_08250</name>
</gene>
<dbReference type="RefSeq" id="WP_113647213.1">
    <property type="nucleotide sequence ID" value="NZ_SAYW01000002.1"/>
</dbReference>
<dbReference type="Pfam" id="PF23357">
    <property type="entry name" value="DUF7088"/>
    <property type="match status" value="1"/>
</dbReference>
<dbReference type="NCBIfam" id="TIGR03521">
    <property type="entry name" value="GldG"/>
    <property type="match status" value="1"/>
</dbReference>
<sequence>MDQGVRSEEQGTRTNKILKPVLFVLALVVVNVVAQFAYTRIDFTKEKRFTLTQKTKEILQQNKHDVVVTIYLDGDMPAAFKRLRNATKDLLSDYRAYAKGNFKLVFIDPLSGLSAAEQDTVIQRLFEQGIKPTNINIKTDAGFSEKLVYPMAMIESNGKRMPVKLLQNLGGEASNYDQSINNSIKNLEYVFTSSLKKVITGYNPRVGFTEGNGEPDNRYLYDAINTLADSYVIGRVNLDSITKQGLDSLKMLVVAKPLNAFTEAQKYKINYFVMKGGQVLWSIDQVRMALDSLRSGRSFMAGNNTLNLDDMLFEYGARVNYDIIADVNCAEIPVAMPGGPRGDIQLAPWLYYPILLPDTSNSVVKNLDNVKAEFASTVDTIGNKNVSKHIILSTSPYNKIYTSPKLFNLQMVEQEPTQKEFTSTPKSVGVLLEGSFKSVFLHRPVPKRITEPYDVPAQSKPTKMIVIGDGDVFMNQVSGDGSPFPLGFDRYTQQNYGNKALLLNIVDYFTNEDNLIALRNKEITVRPLDKTLLRTEKTKWQLVNTVAPILVLICFAIFQHYYRKHKYAR</sequence>
<accession>A0A3S3PCA3</accession>
<dbReference type="Pfam" id="PF09822">
    <property type="entry name" value="ABC_transp_aux"/>
    <property type="match status" value="1"/>
</dbReference>
<proteinExistence type="predicted"/>
<dbReference type="InterPro" id="IPR019196">
    <property type="entry name" value="ABC_transp_unknown"/>
</dbReference>
<protein>
    <submittedName>
        <fullName evidence="4">Gliding motility-associated ABC transporter substrate-binding protein GldG</fullName>
    </submittedName>
</protein>